<evidence type="ECO:0000313" key="2">
    <source>
        <dbReference type="EMBL" id="OXC75271.1"/>
    </source>
</evidence>
<dbReference type="Proteomes" id="UP000214720">
    <property type="component" value="Unassembled WGS sequence"/>
</dbReference>
<reference evidence="3" key="1">
    <citation type="submission" date="2017-01" db="EMBL/GenBank/DDBJ databases">
        <title>Genome Analysis of Deinococcus marmoris KOPRI26562.</title>
        <authorList>
            <person name="Kim J.H."/>
            <person name="Oh H.-M."/>
        </authorList>
    </citation>
    <scope>NUCLEOTIDE SEQUENCE [LARGE SCALE GENOMIC DNA]</scope>
    <source>
        <strain evidence="3">PAMC 26633</strain>
    </source>
</reference>
<protein>
    <submittedName>
        <fullName evidence="2">Uncharacterized protein</fullName>
    </submittedName>
</protein>
<dbReference type="AlphaFoldDB" id="A0A226WVR7"/>
<comment type="caution">
    <text evidence="2">The sequence shown here is derived from an EMBL/GenBank/DDBJ whole genome shotgun (WGS) entry which is preliminary data.</text>
</comment>
<accession>A0A226WVR7</accession>
<dbReference type="EMBL" id="MTHB01000185">
    <property type="protein sequence ID" value="OXC75271.1"/>
    <property type="molecule type" value="Genomic_DNA"/>
</dbReference>
<feature type="compositionally biased region" description="Basic and acidic residues" evidence="1">
    <location>
        <begin position="1"/>
        <end position="12"/>
    </location>
</feature>
<evidence type="ECO:0000256" key="1">
    <source>
        <dbReference type="SAM" id="MobiDB-lite"/>
    </source>
</evidence>
<evidence type="ECO:0000313" key="3">
    <source>
        <dbReference type="Proteomes" id="UP000214720"/>
    </source>
</evidence>
<name>A0A226WVR7_CABSO</name>
<proteinExistence type="predicted"/>
<gene>
    <name evidence="2" type="ORF">BSU04_27890</name>
</gene>
<sequence length="41" mass="4654">MQGKSSKERPQQDTRCGYATTQKQDLKDTPDSRTLIVLLSE</sequence>
<organism evidence="2 3">
    <name type="scientific">Caballeronia sordidicola</name>
    <name type="common">Burkholderia sordidicola</name>
    <dbReference type="NCBI Taxonomy" id="196367"/>
    <lineage>
        <taxon>Bacteria</taxon>
        <taxon>Pseudomonadati</taxon>
        <taxon>Pseudomonadota</taxon>
        <taxon>Betaproteobacteria</taxon>
        <taxon>Burkholderiales</taxon>
        <taxon>Burkholderiaceae</taxon>
        <taxon>Caballeronia</taxon>
    </lineage>
</organism>
<feature type="region of interest" description="Disordered" evidence="1">
    <location>
        <begin position="1"/>
        <end position="29"/>
    </location>
</feature>